<dbReference type="EMBL" id="CAJGYO010000001">
    <property type="protein sequence ID" value="CAD6202492.1"/>
    <property type="molecule type" value="Genomic_DNA"/>
</dbReference>
<keyword evidence="2" id="KW-0732">Signal</keyword>
<accession>A0A811M6Y1</accession>
<comment type="caution">
    <text evidence="4">The sequence shown here is derived from an EMBL/GenBank/DDBJ whole genome shotgun (WGS) entry which is preliminary data.</text>
</comment>
<evidence type="ECO:0000259" key="3">
    <source>
        <dbReference type="SMART" id="SM00835"/>
    </source>
</evidence>
<evidence type="ECO:0000256" key="1">
    <source>
        <dbReference type="SAM" id="MobiDB-lite"/>
    </source>
</evidence>
<reference evidence="4" key="1">
    <citation type="submission" date="2020-10" db="EMBL/GenBank/DDBJ databases">
        <authorList>
            <person name="Han B."/>
            <person name="Lu T."/>
            <person name="Zhao Q."/>
            <person name="Huang X."/>
            <person name="Zhao Y."/>
        </authorList>
    </citation>
    <scope>NUCLEOTIDE SEQUENCE</scope>
</reference>
<dbReference type="InterPro" id="IPR006045">
    <property type="entry name" value="Cupin_1"/>
</dbReference>
<keyword evidence="5" id="KW-1185">Reference proteome</keyword>
<feature type="compositionally biased region" description="Acidic residues" evidence="1">
    <location>
        <begin position="525"/>
        <end position="534"/>
    </location>
</feature>
<protein>
    <recommendedName>
        <fullName evidence="3">Cupin type-1 domain-containing protein</fullName>
    </recommendedName>
</protein>
<dbReference type="CDD" id="cd02244">
    <property type="entry name" value="cupin_7S_vicilin-like_N"/>
    <property type="match status" value="1"/>
</dbReference>
<dbReference type="PANTHER" id="PTHR31189:SF7">
    <property type="entry name" value="OS03G0197300 PROTEIN"/>
    <property type="match status" value="1"/>
</dbReference>
<feature type="region of interest" description="Disordered" evidence="1">
    <location>
        <begin position="245"/>
        <end position="269"/>
    </location>
</feature>
<name>A0A811M6Y1_9POAL</name>
<dbReference type="Gene3D" id="2.60.120.10">
    <property type="entry name" value="Jelly Rolls"/>
    <property type="match status" value="2"/>
</dbReference>
<dbReference type="AlphaFoldDB" id="A0A811M6Y1"/>
<dbReference type="SUPFAM" id="SSF51182">
    <property type="entry name" value="RmlC-like cupins"/>
    <property type="match status" value="2"/>
</dbReference>
<dbReference type="PANTHER" id="PTHR31189">
    <property type="entry name" value="OS03G0336100 PROTEIN-RELATED"/>
    <property type="match status" value="1"/>
</dbReference>
<feature type="compositionally biased region" description="Acidic residues" evidence="1">
    <location>
        <begin position="573"/>
        <end position="583"/>
    </location>
</feature>
<dbReference type="Proteomes" id="UP000604825">
    <property type="component" value="Unassembled WGS sequence"/>
</dbReference>
<evidence type="ECO:0000256" key="2">
    <source>
        <dbReference type="SAM" id="SignalP"/>
    </source>
</evidence>
<feature type="compositionally biased region" description="Basic and acidic residues" evidence="1">
    <location>
        <begin position="535"/>
        <end position="562"/>
    </location>
</feature>
<feature type="signal peptide" evidence="2">
    <location>
        <begin position="1"/>
        <end position="24"/>
    </location>
</feature>
<feature type="region of interest" description="Disordered" evidence="1">
    <location>
        <begin position="338"/>
        <end position="375"/>
    </location>
</feature>
<proteinExistence type="predicted"/>
<feature type="compositionally biased region" description="Basic and acidic residues" evidence="1">
    <location>
        <begin position="478"/>
        <end position="524"/>
    </location>
</feature>
<feature type="compositionally biased region" description="Basic residues" evidence="1">
    <location>
        <begin position="349"/>
        <end position="359"/>
    </location>
</feature>
<dbReference type="InterPro" id="IPR014710">
    <property type="entry name" value="RmlC-like_jellyroll"/>
</dbReference>
<feature type="chain" id="PRO_5032705920" description="Cupin type-1 domain-containing protein" evidence="2">
    <location>
        <begin position="25"/>
        <end position="605"/>
    </location>
</feature>
<dbReference type="SMART" id="SM00835">
    <property type="entry name" value="Cupin_1"/>
    <property type="match status" value="2"/>
</dbReference>
<feature type="domain" description="Cupin type-1" evidence="3">
    <location>
        <begin position="43"/>
        <end position="200"/>
    </location>
</feature>
<organism evidence="4 5">
    <name type="scientific">Miscanthus lutarioriparius</name>
    <dbReference type="NCBI Taxonomy" id="422564"/>
    <lineage>
        <taxon>Eukaryota</taxon>
        <taxon>Viridiplantae</taxon>
        <taxon>Streptophyta</taxon>
        <taxon>Embryophyta</taxon>
        <taxon>Tracheophyta</taxon>
        <taxon>Spermatophyta</taxon>
        <taxon>Magnoliopsida</taxon>
        <taxon>Liliopsida</taxon>
        <taxon>Poales</taxon>
        <taxon>Poaceae</taxon>
        <taxon>PACMAD clade</taxon>
        <taxon>Panicoideae</taxon>
        <taxon>Andropogonodae</taxon>
        <taxon>Andropogoneae</taxon>
        <taxon>Saccharinae</taxon>
        <taxon>Miscanthus</taxon>
    </lineage>
</organism>
<sequence>MAVATTARWLLMLLLLAVVSAAAASSGKKQHERWRVSGALGGQVVEKERRRAVAESEAGSVTAVDVADAAGTAYRLHFITMDPGALFLPVQLHADMVFYVHSGRGKVTFVEEESGEQSSLEVERGDVYNFEQGSILYIQSYPNARRQRLRIYAIFTSDGINADDPSKPKVEAYSSVSNLVKGFETDVLRQGFGVKPEVVEAIKSAPTPPQIIAYNPEEKGDEKANWTEDMVDALLGVRDPEEFLNKKKKKDKDKHKSKDKDKKSKSKAFNFYSGKPDVENCYGWSRTMTNKDLDALHGSNIGMFMVNLTTGSMMGPHWNPKATEIAIVTDGSGIVQTVCPSSTLSGGSRKGHHGHKRRGGPGGRGDEDEDEGGRSRWQCRNSVFRVKEGDVFVVPRFHPMAQMSFKNGSFVFVGFSTHMGQNHPQFLAGKGSVLQANGKKVLSLALGQPNSTAVDKLLSAQRDSTILSCISCAEELEGKAAKEEKKRREEEEERKEREEKERKEPKEREEEERREREEEERKEREEEERREEEEERARKEQEKQRRREEERETEEEERRREEEEGGGGRGDEPEREEEEEGGDEPPYRMSEKLKKRNRAGMFRSV</sequence>
<dbReference type="CDD" id="cd02245">
    <property type="entry name" value="cupin_7S_vicilin-like_C"/>
    <property type="match status" value="1"/>
</dbReference>
<dbReference type="OrthoDB" id="1932894at2759"/>
<dbReference type="InterPro" id="IPR011051">
    <property type="entry name" value="RmlC_Cupin_sf"/>
</dbReference>
<feature type="region of interest" description="Disordered" evidence="1">
    <location>
        <begin position="478"/>
        <end position="605"/>
    </location>
</feature>
<feature type="domain" description="Cupin type-1" evidence="3">
    <location>
        <begin position="269"/>
        <end position="454"/>
    </location>
</feature>
<gene>
    <name evidence="4" type="ORF">NCGR_LOCUS780</name>
</gene>
<evidence type="ECO:0000313" key="5">
    <source>
        <dbReference type="Proteomes" id="UP000604825"/>
    </source>
</evidence>
<dbReference type="Pfam" id="PF00190">
    <property type="entry name" value="Cupin_1"/>
    <property type="match status" value="2"/>
</dbReference>
<dbReference type="InterPro" id="IPR050253">
    <property type="entry name" value="Seed_Storage-Functional"/>
</dbReference>
<evidence type="ECO:0000313" key="4">
    <source>
        <dbReference type="EMBL" id="CAD6202492.1"/>
    </source>
</evidence>